<feature type="transmembrane region" description="Helical" evidence="1">
    <location>
        <begin position="37"/>
        <end position="56"/>
    </location>
</feature>
<feature type="transmembrane region" description="Helical" evidence="1">
    <location>
        <begin position="103"/>
        <end position="128"/>
    </location>
</feature>
<keyword evidence="1" id="KW-1133">Transmembrane helix</keyword>
<dbReference type="STRING" id="29367.CLPUN_18900"/>
<reference evidence="2 3" key="1">
    <citation type="submission" date="2016-05" db="EMBL/GenBank/DDBJ databases">
        <title>Microbial solvent formation.</title>
        <authorList>
            <person name="Poehlein A."/>
            <person name="Montoya Solano J.D."/>
            <person name="Flitsch S."/>
            <person name="Krabben P."/>
            <person name="Duerre P."/>
            <person name="Daniel R."/>
        </authorList>
    </citation>
    <scope>NUCLEOTIDE SEQUENCE [LARGE SCALE GENOMIC DNA]</scope>
    <source>
        <strain evidence="2 3">DSM 2619</strain>
    </source>
</reference>
<dbReference type="Proteomes" id="UP000190890">
    <property type="component" value="Unassembled WGS sequence"/>
</dbReference>
<organism evidence="2 3">
    <name type="scientific">Clostridium puniceum</name>
    <dbReference type="NCBI Taxonomy" id="29367"/>
    <lineage>
        <taxon>Bacteria</taxon>
        <taxon>Bacillati</taxon>
        <taxon>Bacillota</taxon>
        <taxon>Clostridia</taxon>
        <taxon>Eubacteriales</taxon>
        <taxon>Clostridiaceae</taxon>
        <taxon>Clostridium</taxon>
    </lineage>
</organism>
<evidence type="ECO:0008006" key="4">
    <source>
        <dbReference type="Google" id="ProtNLM"/>
    </source>
</evidence>
<keyword evidence="1" id="KW-0472">Membrane</keyword>
<name>A0A1S8TL78_9CLOT</name>
<dbReference type="EMBL" id="LZZM01000125">
    <property type="protein sequence ID" value="OOM78528.1"/>
    <property type="molecule type" value="Genomic_DNA"/>
</dbReference>
<keyword evidence="1" id="KW-0812">Transmembrane</keyword>
<dbReference type="InterPro" id="IPR010540">
    <property type="entry name" value="CmpB_TMEM229"/>
</dbReference>
<dbReference type="OrthoDB" id="9789229at2"/>
<sequence length="177" mass="21014">MNLLFYLLFNFIIYSFMGWIIEELYTFIITGKFKKEGFLKGPFKPMYGIAVTYLILCNEILDINRIPLILLCFLIPTTVEYISGAALKYIFNKVYWDYSSFKYNIHGFITLKFSLYWTLLSFVGVYFLQPAIHNFYEQWERNLIIGICFFSIIFIIDLILTLQNFKESIILGNENLE</sequence>
<evidence type="ECO:0000313" key="2">
    <source>
        <dbReference type="EMBL" id="OOM78528.1"/>
    </source>
</evidence>
<protein>
    <recommendedName>
        <fullName evidence="4">ABC-transporter type IV</fullName>
    </recommendedName>
</protein>
<feature type="transmembrane region" description="Helical" evidence="1">
    <location>
        <begin position="6"/>
        <end position="25"/>
    </location>
</feature>
<evidence type="ECO:0000313" key="3">
    <source>
        <dbReference type="Proteomes" id="UP000190890"/>
    </source>
</evidence>
<feature type="transmembrane region" description="Helical" evidence="1">
    <location>
        <begin position="143"/>
        <end position="162"/>
    </location>
</feature>
<feature type="transmembrane region" description="Helical" evidence="1">
    <location>
        <begin position="68"/>
        <end position="91"/>
    </location>
</feature>
<keyword evidence="3" id="KW-1185">Reference proteome</keyword>
<accession>A0A1S8TL78</accession>
<dbReference type="AlphaFoldDB" id="A0A1S8TL78"/>
<gene>
    <name evidence="2" type="ORF">CLPUN_18900</name>
</gene>
<evidence type="ECO:0000256" key="1">
    <source>
        <dbReference type="SAM" id="Phobius"/>
    </source>
</evidence>
<dbReference type="RefSeq" id="WP_077847050.1">
    <property type="nucleotide sequence ID" value="NZ_LZZM01000125.1"/>
</dbReference>
<dbReference type="Pfam" id="PF06541">
    <property type="entry name" value="ABC_trans_CmpB"/>
    <property type="match status" value="1"/>
</dbReference>
<proteinExistence type="predicted"/>
<comment type="caution">
    <text evidence="2">The sequence shown here is derived from an EMBL/GenBank/DDBJ whole genome shotgun (WGS) entry which is preliminary data.</text>
</comment>